<dbReference type="PANTHER" id="PTHR46929">
    <property type="entry name" value="EXPRESSED PROTEIN"/>
    <property type="match status" value="1"/>
</dbReference>
<evidence type="ECO:0000259" key="1">
    <source>
        <dbReference type="Pfam" id="PF12776"/>
    </source>
</evidence>
<feature type="domain" description="Myb/SANT-like" evidence="1">
    <location>
        <begin position="18"/>
        <end position="111"/>
    </location>
</feature>
<dbReference type="EMBL" id="JAXUIC010000005">
    <property type="protein sequence ID" value="KAK4589138.1"/>
    <property type="molecule type" value="Genomic_DNA"/>
</dbReference>
<evidence type="ECO:0000313" key="3">
    <source>
        <dbReference type="Proteomes" id="UP001324115"/>
    </source>
</evidence>
<dbReference type="AlphaFoldDB" id="A0AAN7F9B8"/>
<comment type="caution">
    <text evidence="2">The sequence shown here is derived from an EMBL/GenBank/DDBJ whole genome shotgun (WGS) entry which is preliminary data.</text>
</comment>
<gene>
    <name evidence="2" type="ORF">RGQ29_019932</name>
</gene>
<protein>
    <recommendedName>
        <fullName evidence="1">Myb/SANT-like domain-containing protein</fullName>
    </recommendedName>
</protein>
<proteinExistence type="predicted"/>
<organism evidence="2 3">
    <name type="scientific">Quercus rubra</name>
    <name type="common">Northern red oak</name>
    <name type="synonym">Quercus borealis</name>
    <dbReference type="NCBI Taxonomy" id="3512"/>
    <lineage>
        <taxon>Eukaryota</taxon>
        <taxon>Viridiplantae</taxon>
        <taxon>Streptophyta</taxon>
        <taxon>Embryophyta</taxon>
        <taxon>Tracheophyta</taxon>
        <taxon>Spermatophyta</taxon>
        <taxon>Magnoliopsida</taxon>
        <taxon>eudicotyledons</taxon>
        <taxon>Gunneridae</taxon>
        <taxon>Pentapetalae</taxon>
        <taxon>rosids</taxon>
        <taxon>fabids</taxon>
        <taxon>Fagales</taxon>
        <taxon>Fagaceae</taxon>
        <taxon>Quercus</taxon>
    </lineage>
</organism>
<sequence length="244" mass="28047">MGNKKDTQKVKDTKTNFKWSQPMQNLLLEILANEALHGNKQSNTFKHASYAKVAEAITEKFMTECTPKHVEHRFKTVKPSWNTIALLRNKKSRFGWNDDLKMITCDRTVYDEEAHPNHAQFLNKKIEMFDEMALVVGKDMAIGGFSKGVGDIGVEALDDSPPLVDADVDDISKKKQVDPSHVASNETSLYEEVMKMDGFEENMLASAFDHLNRDEKQARSFMLKNDKLHRQWLQNIFDNYLSQF</sequence>
<dbReference type="InterPro" id="IPR024752">
    <property type="entry name" value="Myb/SANT-like_dom"/>
</dbReference>
<accession>A0AAN7F9B8</accession>
<dbReference type="Proteomes" id="UP001324115">
    <property type="component" value="Unassembled WGS sequence"/>
</dbReference>
<keyword evidence="3" id="KW-1185">Reference proteome</keyword>
<name>A0AAN7F9B8_QUERU</name>
<evidence type="ECO:0000313" key="2">
    <source>
        <dbReference type="EMBL" id="KAK4589138.1"/>
    </source>
</evidence>
<dbReference type="Pfam" id="PF12776">
    <property type="entry name" value="Myb_DNA-bind_3"/>
    <property type="match status" value="1"/>
</dbReference>
<dbReference type="PANTHER" id="PTHR46929:SF23">
    <property type="entry name" value="L10-INTERACTING MYB DOMAIN-CONTAINING PROTEIN-LIKE"/>
    <property type="match status" value="1"/>
</dbReference>
<reference evidence="2 3" key="1">
    <citation type="journal article" date="2023" name="G3 (Bethesda)">
        <title>A haplotype-resolved chromosome-scale genome for Quercus rubra L. provides insights into the genetics of adaptive traits for red oak species.</title>
        <authorList>
            <person name="Kapoor B."/>
            <person name="Jenkins J."/>
            <person name="Schmutz J."/>
            <person name="Zhebentyayeva T."/>
            <person name="Kuelheim C."/>
            <person name="Coggeshall M."/>
            <person name="Heim C."/>
            <person name="Lasky J.R."/>
            <person name="Leites L."/>
            <person name="Islam-Faridi N."/>
            <person name="Romero-Severson J."/>
            <person name="DeLeo V.L."/>
            <person name="Lucas S.M."/>
            <person name="Lazic D."/>
            <person name="Gailing O."/>
            <person name="Carlson J."/>
            <person name="Staton M."/>
        </authorList>
    </citation>
    <scope>NUCLEOTIDE SEQUENCE [LARGE SCALE GENOMIC DNA]</scope>
    <source>
        <strain evidence="2">Pseudo-F2</strain>
    </source>
</reference>